<proteinExistence type="predicted"/>
<name>A0A4C1SBW8_EUMVA</name>
<organism evidence="1 2">
    <name type="scientific">Eumeta variegata</name>
    <name type="common">Bagworm moth</name>
    <name type="synonym">Eumeta japonica</name>
    <dbReference type="NCBI Taxonomy" id="151549"/>
    <lineage>
        <taxon>Eukaryota</taxon>
        <taxon>Metazoa</taxon>
        <taxon>Ecdysozoa</taxon>
        <taxon>Arthropoda</taxon>
        <taxon>Hexapoda</taxon>
        <taxon>Insecta</taxon>
        <taxon>Pterygota</taxon>
        <taxon>Neoptera</taxon>
        <taxon>Endopterygota</taxon>
        <taxon>Lepidoptera</taxon>
        <taxon>Glossata</taxon>
        <taxon>Ditrysia</taxon>
        <taxon>Tineoidea</taxon>
        <taxon>Psychidae</taxon>
        <taxon>Oiketicinae</taxon>
        <taxon>Eumeta</taxon>
    </lineage>
</organism>
<dbReference type="EMBL" id="BGZK01000003">
    <property type="protein sequence ID" value="GBO99543.1"/>
    <property type="molecule type" value="Genomic_DNA"/>
</dbReference>
<reference evidence="1 2" key="1">
    <citation type="journal article" date="2019" name="Commun. Biol.">
        <title>The bagworm genome reveals a unique fibroin gene that provides high tensile strength.</title>
        <authorList>
            <person name="Kono N."/>
            <person name="Nakamura H."/>
            <person name="Ohtoshi R."/>
            <person name="Tomita M."/>
            <person name="Numata K."/>
            <person name="Arakawa K."/>
        </authorList>
    </citation>
    <scope>NUCLEOTIDE SEQUENCE [LARGE SCALE GENOMIC DNA]</scope>
</reference>
<accession>A0A4C1SBW8</accession>
<dbReference type="Proteomes" id="UP000299102">
    <property type="component" value="Unassembled WGS sequence"/>
</dbReference>
<evidence type="ECO:0000313" key="1">
    <source>
        <dbReference type="EMBL" id="GBO99543.1"/>
    </source>
</evidence>
<comment type="caution">
    <text evidence="1">The sequence shown here is derived from an EMBL/GenBank/DDBJ whole genome shotgun (WGS) entry which is preliminary data.</text>
</comment>
<evidence type="ECO:0000313" key="2">
    <source>
        <dbReference type="Proteomes" id="UP000299102"/>
    </source>
</evidence>
<keyword evidence="2" id="KW-1185">Reference proteome</keyword>
<gene>
    <name evidence="1" type="ORF">EVAR_706_1</name>
</gene>
<dbReference type="AlphaFoldDB" id="A0A4C1SBW8"/>
<sequence length="137" mass="14768">MPSFQLHHHALKINHGPTLVPSSDPEWLSWSKSITFINREPDIASVLDFIPEEPMLSTGKYLAMPSPIDVKFGPLMGIIVSDGQLPQINNSLYDHANGVASKTCGGGGGGYVLERSRGIRVGHSSLSPRARAPRGLI</sequence>
<protein>
    <submittedName>
        <fullName evidence="1">Uncharacterized protein</fullName>
    </submittedName>
</protein>